<sequence length="348" mass="39245">MINVLFFHSFHSSWTRCVRAVSSTSRLLSSLKSPETEPQNINYTITANDSSVIHTGTGSINVNQPQSTEIIIHQEEERESGPTLNSVDPYDEENDEEDEIPSDLSINHHSQRTCEYTLTFTNSDEEKEEKENTSESEWMLDGVCISDLCFSLKNACLKLAERTDPAQFSDTRLLALNDIYMFDSNSAFSVSKYFPTKVHTLLTPTLSFDAYSLTEGLNCYRWCVNIEVSRPADWFSSLSLCAQLLQEACESKNLLDLHTAQFLTQVLPVFINGPPDDSNEDSFVHYYLSPLLSSIFASDPLLKMKWALKPDFSVYNISGSAKCVVLIAEFKPTEKNSYVESDLVKLAK</sequence>
<name>A0A0B7NBI7_9FUNG</name>
<dbReference type="AlphaFoldDB" id="A0A0B7NBI7"/>
<keyword evidence="3" id="KW-1185">Reference proteome</keyword>
<evidence type="ECO:0000256" key="1">
    <source>
        <dbReference type="SAM" id="MobiDB-lite"/>
    </source>
</evidence>
<gene>
    <name evidence="2" type="primary">PARPA_06711.1 scaffold 23505</name>
</gene>
<organism evidence="2 3">
    <name type="scientific">Parasitella parasitica</name>
    <dbReference type="NCBI Taxonomy" id="35722"/>
    <lineage>
        <taxon>Eukaryota</taxon>
        <taxon>Fungi</taxon>
        <taxon>Fungi incertae sedis</taxon>
        <taxon>Mucoromycota</taxon>
        <taxon>Mucoromycotina</taxon>
        <taxon>Mucoromycetes</taxon>
        <taxon>Mucorales</taxon>
        <taxon>Mucorineae</taxon>
        <taxon>Mucoraceae</taxon>
        <taxon>Parasitella</taxon>
    </lineage>
</organism>
<feature type="compositionally biased region" description="Acidic residues" evidence="1">
    <location>
        <begin position="89"/>
        <end position="100"/>
    </location>
</feature>
<dbReference type="EMBL" id="LN728267">
    <property type="protein sequence ID" value="CEP12730.1"/>
    <property type="molecule type" value="Genomic_DNA"/>
</dbReference>
<protein>
    <submittedName>
        <fullName evidence="2">Uncharacterized protein</fullName>
    </submittedName>
</protein>
<proteinExistence type="predicted"/>
<dbReference type="Proteomes" id="UP000054107">
    <property type="component" value="Unassembled WGS sequence"/>
</dbReference>
<evidence type="ECO:0000313" key="3">
    <source>
        <dbReference type="Proteomes" id="UP000054107"/>
    </source>
</evidence>
<feature type="region of interest" description="Disordered" evidence="1">
    <location>
        <begin position="75"/>
        <end position="100"/>
    </location>
</feature>
<dbReference type="OrthoDB" id="2263377at2759"/>
<evidence type="ECO:0000313" key="2">
    <source>
        <dbReference type="EMBL" id="CEP12730.1"/>
    </source>
</evidence>
<reference evidence="2 3" key="1">
    <citation type="submission" date="2014-09" db="EMBL/GenBank/DDBJ databases">
        <authorList>
            <person name="Ellenberger Sabrina"/>
        </authorList>
    </citation>
    <scope>NUCLEOTIDE SEQUENCE [LARGE SCALE GENOMIC DNA]</scope>
    <source>
        <strain evidence="2 3">CBS 412.66</strain>
    </source>
</reference>
<accession>A0A0B7NBI7</accession>